<reference evidence="3 4" key="1">
    <citation type="submission" date="2019-05" db="EMBL/GenBank/DDBJ databases">
        <title>The compact genome of Giardia muris reveals important steps in the evolution of intestinal protozoan parasites.</title>
        <authorList>
            <person name="Xu F."/>
            <person name="Jimenez-Gonzalez A."/>
            <person name="Einarsson E."/>
            <person name="Astvaldsson A."/>
            <person name="Peirasmaki D."/>
            <person name="Eckmann L."/>
            <person name="Andersson J.O."/>
            <person name="Svard S.G."/>
            <person name="Jerlstrom-Hultqvist J."/>
        </authorList>
    </citation>
    <scope>NUCLEOTIDE SEQUENCE [LARGE SCALE GENOMIC DNA]</scope>
    <source>
        <strain evidence="3 4">Roberts-Thomson</strain>
    </source>
</reference>
<feature type="repeat" description="ANK" evidence="1">
    <location>
        <begin position="32"/>
        <end position="64"/>
    </location>
</feature>
<proteinExistence type="predicted"/>
<sequence>MSKTELMVAAYEGNTAEVQRLIPVQAGMQDGRGQTALMFASSVGHVECVRLLVERERRMQTMTGETALMFAAYNNRADVIRILLPHERGMRDRTGQTALMSAIYQRSVDAVHLLHEEAGQQDDDGLSALMIAAKSGWDDIVRLLCGMEARLQDRSGLTALMCAAHLNMPVCTRLLASAEARMQTTAGKTALMFAAESGSYAVACALRQEYGMQDHRGYTALMYAARRGHTSLVHLLMSEATITDAEHQTALHHAILARNAEAALALLEREAHIQDRYGRGPLDLAHKMNLQNVFNALIQHRQRNNEQLVEKPQVSESRGDTASQNPTASVSTPQGTTQIKSAQRLRSPKNVPSAREFRVPVEDGVLVLSTTDEESQPKASGSESNPTPQKPDDILESFKRFFGTHGEINQILESADTKIDTIAATVESHARELQSTTQSLRAIEKEVTLRKLSAARLRKLQSEQDARLATLEDRLRSQEQSRAARDKDLDAGFTQLGARLVVQANQHEQLGRSLLKTNTQLDTFIRETGQNQRAFASSLANCQEQISQLDRRLSLLEAVQPSTRARSAVSRIEQPSRPISRASSATARSPGVNAPEPRPGFLSRLLVAVRYVFSW</sequence>
<dbReference type="PROSITE" id="PS50088">
    <property type="entry name" value="ANK_REPEAT"/>
    <property type="match status" value="2"/>
</dbReference>
<dbReference type="PROSITE" id="PS50297">
    <property type="entry name" value="ANK_REP_REGION"/>
    <property type="match status" value="2"/>
</dbReference>
<organism evidence="3 4">
    <name type="scientific">Giardia muris</name>
    <dbReference type="NCBI Taxonomy" id="5742"/>
    <lineage>
        <taxon>Eukaryota</taxon>
        <taxon>Metamonada</taxon>
        <taxon>Diplomonadida</taxon>
        <taxon>Hexamitidae</taxon>
        <taxon>Giardiinae</taxon>
        <taxon>Giardia</taxon>
    </lineage>
</organism>
<keyword evidence="4" id="KW-1185">Reference proteome</keyword>
<gene>
    <name evidence="3" type="ORF">GMRT_12329</name>
</gene>
<name>A0A4Z1T744_GIAMU</name>
<dbReference type="InterPro" id="IPR002110">
    <property type="entry name" value="Ankyrin_rpt"/>
</dbReference>
<keyword evidence="1" id="KW-0040">ANK repeat</keyword>
<accession>A0A4Z1T744</accession>
<comment type="caution">
    <text evidence="3">The sequence shown here is derived from an EMBL/GenBank/DDBJ whole genome shotgun (WGS) entry which is preliminary data.</text>
</comment>
<feature type="region of interest" description="Disordered" evidence="2">
    <location>
        <begin position="566"/>
        <end position="595"/>
    </location>
</feature>
<dbReference type="Gene3D" id="1.25.40.20">
    <property type="entry name" value="Ankyrin repeat-containing domain"/>
    <property type="match status" value="3"/>
</dbReference>
<dbReference type="OrthoDB" id="9977361at2759"/>
<dbReference type="PANTHER" id="PTHR24120:SF4">
    <property type="entry name" value="GH07239P"/>
    <property type="match status" value="1"/>
</dbReference>
<dbReference type="EMBL" id="VDLU01000002">
    <property type="protein sequence ID" value="TNJ28369.1"/>
    <property type="molecule type" value="Genomic_DNA"/>
</dbReference>
<dbReference type="Proteomes" id="UP000315496">
    <property type="component" value="Chromosome 2"/>
</dbReference>
<dbReference type="Pfam" id="PF12796">
    <property type="entry name" value="Ank_2"/>
    <property type="match status" value="3"/>
</dbReference>
<evidence type="ECO:0000313" key="3">
    <source>
        <dbReference type="EMBL" id="TNJ28369.1"/>
    </source>
</evidence>
<feature type="region of interest" description="Disordered" evidence="2">
    <location>
        <begin position="370"/>
        <end position="393"/>
    </location>
</feature>
<protein>
    <submittedName>
        <fullName evidence="3">Ankyrin repeat protein 1</fullName>
    </submittedName>
</protein>
<feature type="repeat" description="ANK" evidence="1">
    <location>
        <begin position="216"/>
        <end position="248"/>
    </location>
</feature>
<feature type="region of interest" description="Disordered" evidence="2">
    <location>
        <begin position="307"/>
        <end position="356"/>
    </location>
</feature>
<dbReference type="SMART" id="SM00248">
    <property type="entry name" value="ANK"/>
    <property type="match status" value="9"/>
</dbReference>
<evidence type="ECO:0000256" key="1">
    <source>
        <dbReference type="PROSITE-ProRule" id="PRU00023"/>
    </source>
</evidence>
<evidence type="ECO:0000256" key="2">
    <source>
        <dbReference type="SAM" id="MobiDB-lite"/>
    </source>
</evidence>
<evidence type="ECO:0000313" key="4">
    <source>
        <dbReference type="Proteomes" id="UP000315496"/>
    </source>
</evidence>
<feature type="compositionally biased region" description="Polar residues" evidence="2">
    <location>
        <begin position="314"/>
        <end position="341"/>
    </location>
</feature>
<dbReference type="SUPFAM" id="SSF48403">
    <property type="entry name" value="Ankyrin repeat"/>
    <property type="match status" value="1"/>
</dbReference>
<dbReference type="PANTHER" id="PTHR24120">
    <property type="entry name" value="GH07239P"/>
    <property type="match status" value="1"/>
</dbReference>
<feature type="compositionally biased region" description="Polar residues" evidence="2">
    <location>
        <begin position="377"/>
        <end position="387"/>
    </location>
</feature>
<dbReference type="AlphaFoldDB" id="A0A4Z1T744"/>
<dbReference type="VEuPathDB" id="GiardiaDB:GMRT_12329"/>
<dbReference type="InterPro" id="IPR036770">
    <property type="entry name" value="Ankyrin_rpt-contain_sf"/>
</dbReference>